<protein>
    <submittedName>
        <fullName evidence="2">EDD domain protein, DegV family</fullName>
    </submittedName>
</protein>
<dbReference type="PANTHER" id="PTHR33434:SF2">
    <property type="entry name" value="FATTY ACID-BINDING PROTEIN TM_1468"/>
    <property type="match status" value="1"/>
</dbReference>
<proteinExistence type="predicted"/>
<dbReference type="Pfam" id="PF02645">
    <property type="entry name" value="DegV"/>
    <property type="match status" value="1"/>
</dbReference>
<dbReference type="OrthoDB" id="44900at2"/>
<sequence length="275" mass="31249">MIAFVVDSSFDMPVNVKLKYPIYYAPLRVYIDGKEYVDKVSMTIDQFYDMLEIAKDFSTSLPNPKEFEDLINRLYKEYDHIYVLSISSKLSGTYNMFKAVCEPLADKVTVLDLKAASFESYAIYRGIVHFLEKGKQITQELVNEIKKNTRIFFGVMTLDFLEKGGRIGKAKALLGRVLRIKPILTVNEEGEVESVGMARKLTSLSEKIIEKAEEFIKERGLKDPYLMVGYGSKKFIKYVDDIKKHFGIKDVVAQISAAVGVHTGPELFGLVVSKY</sequence>
<dbReference type="EMBL" id="FQXN01000002">
    <property type="protein sequence ID" value="SHH29442.1"/>
    <property type="molecule type" value="Genomic_DNA"/>
</dbReference>
<keyword evidence="3" id="KW-1185">Reference proteome</keyword>
<name>A0A1M5RSW8_9BACT</name>
<evidence type="ECO:0000256" key="1">
    <source>
        <dbReference type="ARBA" id="ARBA00023121"/>
    </source>
</evidence>
<dbReference type="InterPro" id="IPR050270">
    <property type="entry name" value="DegV_domain_contain"/>
</dbReference>
<dbReference type="NCBIfam" id="TIGR00762">
    <property type="entry name" value="DegV"/>
    <property type="match status" value="1"/>
</dbReference>
<evidence type="ECO:0000313" key="3">
    <source>
        <dbReference type="Proteomes" id="UP000242592"/>
    </source>
</evidence>
<dbReference type="RefSeq" id="WP_073072049.1">
    <property type="nucleotide sequence ID" value="NZ_FQXN01000002.1"/>
</dbReference>
<accession>A0A1M5RSW8</accession>
<dbReference type="GO" id="GO:0008289">
    <property type="term" value="F:lipid binding"/>
    <property type="evidence" value="ECO:0007669"/>
    <property type="project" value="UniProtKB-KW"/>
</dbReference>
<dbReference type="SUPFAM" id="SSF82549">
    <property type="entry name" value="DAK1/DegV-like"/>
    <property type="match status" value="1"/>
</dbReference>
<dbReference type="Gene3D" id="3.30.1180.10">
    <property type="match status" value="1"/>
</dbReference>
<dbReference type="Proteomes" id="UP000242592">
    <property type="component" value="Unassembled WGS sequence"/>
</dbReference>
<keyword evidence="1" id="KW-0446">Lipid-binding</keyword>
<dbReference type="Gene3D" id="3.40.50.10170">
    <property type="match status" value="1"/>
</dbReference>
<dbReference type="PANTHER" id="PTHR33434">
    <property type="entry name" value="DEGV DOMAIN-CONTAINING PROTEIN DR_1986-RELATED"/>
    <property type="match status" value="1"/>
</dbReference>
<dbReference type="AlphaFoldDB" id="A0A1M5RSW8"/>
<gene>
    <name evidence="2" type="ORF">SAMN02745199_0607</name>
</gene>
<dbReference type="STRING" id="1123380.SAMN02745199_0607"/>
<reference evidence="3" key="1">
    <citation type="submission" date="2016-11" db="EMBL/GenBank/DDBJ databases">
        <authorList>
            <person name="Varghese N."/>
            <person name="Submissions S."/>
        </authorList>
    </citation>
    <scope>NUCLEOTIDE SEQUENCE [LARGE SCALE GENOMIC DNA]</scope>
    <source>
        <strain evidence="3">DSM 15807</strain>
    </source>
</reference>
<dbReference type="InterPro" id="IPR043168">
    <property type="entry name" value="DegV_C"/>
</dbReference>
<evidence type="ECO:0000313" key="2">
    <source>
        <dbReference type="EMBL" id="SHH29442.1"/>
    </source>
</evidence>
<dbReference type="PROSITE" id="PS51482">
    <property type="entry name" value="DEGV"/>
    <property type="match status" value="1"/>
</dbReference>
<organism evidence="2 3">
    <name type="scientific">Thermosipho atlanticus DSM 15807</name>
    <dbReference type="NCBI Taxonomy" id="1123380"/>
    <lineage>
        <taxon>Bacteria</taxon>
        <taxon>Thermotogati</taxon>
        <taxon>Thermotogota</taxon>
        <taxon>Thermotogae</taxon>
        <taxon>Thermotogales</taxon>
        <taxon>Fervidobacteriaceae</taxon>
        <taxon>Thermosipho</taxon>
    </lineage>
</organism>
<dbReference type="InterPro" id="IPR003797">
    <property type="entry name" value="DegV"/>
</dbReference>